<keyword evidence="1" id="KW-0472">Membrane</keyword>
<keyword evidence="1" id="KW-0812">Transmembrane</keyword>
<comment type="caution">
    <text evidence="2">The sequence shown here is derived from an EMBL/GenBank/DDBJ whole genome shotgun (WGS) entry which is preliminary data.</text>
</comment>
<keyword evidence="3" id="KW-1185">Reference proteome</keyword>
<gene>
    <name evidence="2" type="ORF">M8542_47570</name>
</gene>
<evidence type="ECO:0000313" key="3">
    <source>
        <dbReference type="Proteomes" id="UP001144096"/>
    </source>
</evidence>
<accession>A0A9X2NP62</accession>
<keyword evidence="1" id="KW-1133">Transmembrane helix</keyword>
<organism evidence="2 3">
    <name type="scientific">Amycolatopsis iheyensis</name>
    <dbReference type="NCBI Taxonomy" id="2945988"/>
    <lineage>
        <taxon>Bacteria</taxon>
        <taxon>Bacillati</taxon>
        <taxon>Actinomycetota</taxon>
        <taxon>Actinomycetes</taxon>
        <taxon>Pseudonocardiales</taxon>
        <taxon>Pseudonocardiaceae</taxon>
        <taxon>Amycolatopsis</taxon>
    </lineage>
</organism>
<dbReference type="RefSeq" id="WP_257927054.1">
    <property type="nucleotide sequence ID" value="NZ_JAMXQV010000047.1"/>
</dbReference>
<proteinExistence type="predicted"/>
<protein>
    <submittedName>
        <fullName evidence="2">Uncharacterized protein</fullName>
    </submittedName>
</protein>
<evidence type="ECO:0000256" key="1">
    <source>
        <dbReference type="SAM" id="Phobius"/>
    </source>
</evidence>
<feature type="transmembrane region" description="Helical" evidence="1">
    <location>
        <begin position="39"/>
        <end position="56"/>
    </location>
</feature>
<name>A0A9X2NP62_9PSEU</name>
<dbReference type="Proteomes" id="UP001144096">
    <property type="component" value="Unassembled WGS sequence"/>
</dbReference>
<sequence>MVTSRSKGSRVVALAVAVVLIVGGATGLAAGNHPVATTIGSAAAILAGLFFLRVAARKS</sequence>
<evidence type="ECO:0000313" key="2">
    <source>
        <dbReference type="EMBL" id="MCR6490489.1"/>
    </source>
</evidence>
<dbReference type="AlphaFoldDB" id="A0A9X2NP62"/>
<reference evidence="2" key="1">
    <citation type="submission" date="2022-06" db="EMBL/GenBank/DDBJ databases">
        <title>Amycolatopsis iheyaensis sp. nov., a new species of the genus Amycolatopsis isolated from soil in Iheya island, Japan.</title>
        <authorList>
            <person name="Ngamcharungchit C."/>
            <person name="Kanto H."/>
            <person name="Take A."/>
            <person name="Intra B."/>
            <person name="Matsumoto A."/>
            <person name="Panbangred W."/>
            <person name="Inahashi Y."/>
        </authorList>
    </citation>
    <scope>NUCLEOTIDE SEQUENCE</scope>
    <source>
        <strain evidence="2">OK19-0408</strain>
    </source>
</reference>
<dbReference type="EMBL" id="JAMXQV010000047">
    <property type="protein sequence ID" value="MCR6490489.1"/>
    <property type="molecule type" value="Genomic_DNA"/>
</dbReference>